<organism evidence="1 2">
    <name type="scientific">Albimonas donghaensis</name>
    <dbReference type="NCBI Taxonomy" id="356660"/>
    <lineage>
        <taxon>Bacteria</taxon>
        <taxon>Pseudomonadati</taxon>
        <taxon>Pseudomonadota</taxon>
        <taxon>Alphaproteobacteria</taxon>
        <taxon>Rhodobacterales</taxon>
        <taxon>Paracoccaceae</taxon>
        <taxon>Albimonas</taxon>
    </lineage>
</organism>
<evidence type="ECO:0000313" key="2">
    <source>
        <dbReference type="Proteomes" id="UP000199118"/>
    </source>
</evidence>
<keyword evidence="2" id="KW-1185">Reference proteome</keyword>
<dbReference type="PANTHER" id="PTHR35841">
    <property type="entry name" value="PHOSPHONATES-BINDING PERIPLASMIC PROTEIN"/>
    <property type="match status" value="1"/>
</dbReference>
<dbReference type="SUPFAM" id="SSF53850">
    <property type="entry name" value="Periplasmic binding protein-like II"/>
    <property type="match status" value="1"/>
</dbReference>
<sequence>MTGAALQGLASLPLYDWPELRDATDALWAALGARLREVGLPAPETLDRDTPAAALWADPELLFSQTCGLPHVAGAARATRLICTPNYDAEGCGSGRYSSAIVARRGAVADLDALRGGRFAANGSDSLSGWAALLDAMEPAAIGEVVWTGAHRASVLAVAEGRADAAAIDALCWDMAQRFEPAAKELVVLGWTRPAPAPPFVTSALTVSGDRARIRAALVETLVDPETAAIRAELRLSRIVAFADTDYDDARALARLVRVAETARPELREG</sequence>
<gene>
    <name evidence="1" type="ORF">SAMN05444336_102644</name>
</gene>
<dbReference type="OrthoDB" id="7353682at2"/>
<dbReference type="RefSeq" id="WP_092680855.1">
    <property type="nucleotide sequence ID" value="NZ_FNMZ01000002.1"/>
</dbReference>
<dbReference type="PANTHER" id="PTHR35841:SF1">
    <property type="entry name" value="PHOSPHONATES-BINDING PERIPLASMIC PROTEIN"/>
    <property type="match status" value="1"/>
</dbReference>
<evidence type="ECO:0000313" key="1">
    <source>
        <dbReference type="EMBL" id="SDW89026.1"/>
    </source>
</evidence>
<reference evidence="1 2" key="1">
    <citation type="submission" date="2016-10" db="EMBL/GenBank/DDBJ databases">
        <authorList>
            <person name="de Groot N.N."/>
        </authorList>
    </citation>
    <scope>NUCLEOTIDE SEQUENCE [LARGE SCALE GENOMIC DNA]</scope>
    <source>
        <strain evidence="1 2">DSM 17890</strain>
    </source>
</reference>
<dbReference type="Pfam" id="PF12974">
    <property type="entry name" value="Phosphonate-bd"/>
    <property type="match status" value="1"/>
</dbReference>
<dbReference type="STRING" id="356660.SAMN05444336_102644"/>
<protein>
    <submittedName>
        <fullName evidence="1">ABC-type phosphate/phosphonate transport system, substrate-binding protein</fullName>
    </submittedName>
</protein>
<name>A0A1H2X8E2_9RHOB</name>
<accession>A0A1H2X8E2</accession>
<proteinExistence type="predicted"/>
<dbReference type="Proteomes" id="UP000199118">
    <property type="component" value="Unassembled WGS sequence"/>
</dbReference>
<dbReference type="Gene3D" id="3.40.190.10">
    <property type="entry name" value="Periplasmic binding protein-like II"/>
    <property type="match status" value="2"/>
</dbReference>
<dbReference type="AlphaFoldDB" id="A0A1H2X8E2"/>
<dbReference type="EMBL" id="FNMZ01000002">
    <property type="protein sequence ID" value="SDW89026.1"/>
    <property type="molecule type" value="Genomic_DNA"/>
</dbReference>